<protein>
    <submittedName>
        <fullName evidence="1">Uncharacterized protein</fullName>
    </submittedName>
</protein>
<evidence type="ECO:0000313" key="1">
    <source>
        <dbReference type="EMBL" id="KAF9618507.1"/>
    </source>
</evidence>
<accession>A0A835IL75</accession>
<keyword evidence="2" id="KW-1185">Reference proteome</keyword>
<name>A0A835IL75_9MAGN</name>
<proteinExistence type="predicted"/>
<dbReference type="Proteomes" id="UP000631114">
    <property type="component" value="Unassembled WGS sequence"/>
</dbReference>
<gene>
    <name evidence="1" type="ORF">IFM89_001908</name>
</gene>
<dbReference type="EMBL" id="JADFTS010000002">
    <property type="protein sequence ID" value="KAF9618507.1"/>
    <property type="molecule type" value="Genomic_DNA"/>
</dbReference>
<reference evidence="1 2" key="1">
    <citation type="submission" date="2020-10" db="EMBL/GenBank/DDBJ databases">
        <title>The Coptis chinensis genome and diversification of protoberbering-type alkaloids.</title>
        <authorList>
            <person name="Wang B."/>
            <person name="Shu S."/>
            <person name="Song C."/>
            <person name="Liu Y."/>
        </authorList>
    </citation>
    <scope>NUCLEOTIDE SEQUENCE [LARGE SCALE GENOMIC DNA]</scope>
    <source>
        <strain evidence="1">HL-2020</strain>
        <tissue evidence="1">Leaf</tissue>
    </source>
</reference>
<feature type="non-terminal residue" evidence="1">
    <location>
        <position position="1"/>
    </location>
</feature>
<sequence length="216" mass="23863">HIVQYHMYFIMQLELLQSTKGIYRVNNGVTRSPPLILTVVMVLALRFCHGHQTSVLMLNLKARDRGAMGLDDGVDVKVGVNLFVSLELWKVLPDVCSLPNCTAGSRGKVKTQMMFGASVLMRGGLASLVHKMFQLYAKVQGANNMAEGFNENPSTTYKTMRGAMVAVLDDGFDGKLGRKLKVSAHGINNVATENGEPVVIYEASFFTVRLMICWFD</sequence>
<comment type="caution">
    <text evidence="1">The sequence shown here is derived from an EMBL/GenBank/DDBJ whole genome shotgun (WGS) entry which is preliminary data.</text>
</comment>
<organism evidence="1 2">
    <name type="scientific">Coptis chinensis</name>
    <dbReference type="NCBI Taxonomy" id="261450"/>
    <lineage>
        <taxon>Eukaryota</taxon>
        <taxon>Viridiplantae</taxon>
        <taxon>Streptophyta</taxon>
        <taxon>Embryophyta</taxon>
        <taxon>Tracheophyta</taxon>
        <taxon>Spermatophyta</taxon>
        <taxon>Magnoliopsida</taxon>
        <taxon>Ranunculales</taxon>
        <taxon>Ranunculaceae</taxon>
        <taxon>Coptidoideae</taxon>
        <taxon>Coptis</taxon>
    </lineage>
</organism>
<evidence type="ECO:0000313" key="2">
    <source>
        <dbReference type="Proteomes" id="UP000631114"/>
    </source>
</evidence>
<dbReference type="AlphaFoldDB" id="A0A835IL75"/>